<dbReference type="Proteomes" id="UP000608024">
    <property type="component" value="Unassembled WGS sequence"/>
</dbReference>
<reference evidence="2" key="1">
    <citation type="journal article" date="2014" name="Int. J. Syst. Evol. Microbiol.">
        <title>Complete genome sequence of Corynebacterium casei LMG S-19264T (=DSM 44701T), isolated from a smear-ripened cheese.</title>
        <authorList>
            <consortium name="US DOE Joint Genome Institute (JGI-PGF)"/>
            <person name="Walter F."/>
            <person name="Albersmeier A."/>
            <person name="Kalinowski J."/>
            <person name="Ruckert C."/>
        </authorList>
    </citation>
    <scope>NUCLEOTIDE SEQUENCE</scope>
    <source>
        <strain evidence="2">JCM 4784</strain>
    </source>
</reference>
<dbReference type="AlphaFoldDB" id="A0A918ZM36"/>
<feature type="region of interest" description="Disordered" evidence="1">
    <location>
        <begin position="16"/>
        <end position="40"/>
    </location>
</feature>
<gene>
    <name evidence="2" type="ORF">GCM10018785_31310</name>
</gene>
<name>A0A918ZM36_9ACTN</name>
<proteinExistence type="predicted"/>
<keyword evidence="3" id="KW-1185">Reference proteome</keyword>
<evidence type="ECO:0000313" key="2">
    <source>
        <dbReference type="EMBL" id="GHE59858.1"/>
    </source>
</evidence>
<feature type="compositionally biased region" description="Low complexity" evidence="1">
    <location>
        <begin position="21"/>
        <end position="40"/>
    </location>
</feature>
<organism evidence="2 3">
    <name type="scientific">Streptomyces longispororuber</name>
    <dbReference type="NCBI Taxonomy" id="68230"/>
    <lineage>
        <taxon>Bacteria</taxon>
        <taxon>Bacillati</taxon>
        <taxon>Actinomycetota</taxon>
        <taxon>Actinomycetes</taxon>
        <taxon>Kitasatosporales</taxon>
        <taxon>Streptomycetaceae</taxon>
        <taxon>Streptomyces</taxon>
    </lineage>
</organism>
<comment type="caution">
    <text evidence="2">The sequence shown here is derived from an EMBL/GenBank/DDBJ whole genome shotgun (WGS) entry which is preliminary data.</text>
</comment>
<evidence type="ECO:0000313" key="3">
    <source>
        <dbReference type="Proteomes" id="UP000608024"/>
    </source>
</evidence>
<evidence type="ECO:0000256" key="1">
    <source>
        <dbReference type="SAM" id="MobiDB-lite"/>
    </source>
</evidence>
<accession>A0A918ZM36</accession>
<sequence length="317" mass="34048">MCLLVAALAGLSGCSATTPDGPAASRPGPSGPAGRPSTAAVDMVTRSGGWPRTQQTLDTALNELVHRCMARAGFTYPAARGPLPVAFDDASALVDLRRRERYGYGIASAPPGTGQPSAPYYTELDADRRRRFDLAFSGPPDAKKEVETGTGTVRVGVRGCDAEARRELAGDVVSWARMYYTPQALNGRLDALVPRQPSYVAALARWRACMAERGHPFASPEKAHAELAAAFERTRKTGRTAKARQGETSPQRRFRQRERAVAVADGKCALEVSLPQAAIAARRALVRTLPEQDRAVLADLTRTQAEALARAREVIGR</sequence>
<reference evidence="2" key="2">
    <citation type="submission" date="2020-09" db="EMBL/GenBank/DDBJ databases">
        <authorList>
            <person name="Sun Q."/>
            <person name="Ohkuma M."/>
        </authorList>
    </citation>
    <scope>NUCLEOTIDE SEQUENCE</scope>
    <source>
        <strain evidence="2">JCM 4784</strain>
    </source>
</reference>
<protein>
    <submittedName>
        <fullName evidence="2">Uncharacterized protein</fullName>
    </submittedName>
</protein>
<dbReference type="EMBL" id="BNBT01000039">
    <property type="protein sequence ID" value="GHE59858.1"/>
    <property type="molecule type" value="Genomic_DNA"/>
</dbReference>